<keyword evidence="1" id="KW-0812">Transmembrane</keyword>
<reference evidence="3" key="1">
    <citation type="journal article" date="2019" name="Int. J. Syst. Evol. Microbiol.">
        <title>The Global Catalogue of Microorganisms (GCM) 10K type strain sequencing project: providing services to taxonomists for standard genome sequencing and annotation.</title>
        <authorList>
            <consortium name="The Broad Institute Genomics Platform"/>
            <consortium name="The Broad Institute Genome Sequencing Center for Infectious Disease"/>
            <person name="Wu L."/>
            <person name="Ma J."/>
        </authorList>
    </citation>
    <scope>NUCLEOTIDE SEQUENCE [LARGE SCALE GENOMIC DNA]</scope>
    <source>
        <strain evidence="3">JCM 17458</strain>
    </source>
</reference>
<proteinExistence type="predicted"/>
<gene>
    <name evidence="2" type="ORF">GCM10022261_23990</name>
</gene>
<feature type="transmembrane region" description="Helical" evidence="1">
    <location>
        <begin position="43"/>
        <end position="62"/>
    </location>
</feature>
<keyword evidence="1" id="KW-1133">Transmembrane helix</keyword>
<feature type="transmembrane region" description="Helical" evidence="1">
    <location>
        <begin position="82"/>
        <end position="105"/>
    </location>
</feature>
<dbReference type="Pfam" id="PF14808">
    <property type="entry name" value="TMEM164"/>
    <property type="match status" value="1"/>
</dbReference>
<sequence length="251" mass="28170">MNAQDVFVPYGPTHWAALAVAVLGTAAVTVLGRRLRGTRGEIVFSRLFASVLAAYALAMLVYRWLPGSFDVHVGLPIHLSDVAWMVAVIALALGSQWAFALTYYWGLTLNPQAMLTPALDAPDFPHIDFIDLWVQHILVLWAAVYLTWGRGCRVDWRGYRLTLVVTMAWACVTFGLNSALGTNYGFLNGKPNNPSVLDVFGPWPWYLLVEFLIISGVWALITWPWTVRWRTDGAWDQQRICLAPRTPRPDI</sequence>
<dbReference type="Proteomes" id="UP001501586">
    <property type="component" value="Unassembled WGS sequence"/>
</dbReference>
<evidence type="ECO:0000313" key="2">
    <source>
        <dbReference type="EMBL" id="GAA4284868.1"/>
    </source>
</evidence>
<organism evidence="2 3">
    <name type="scientific">Brevibacterium daeguense</name>
    <dbReference type="NCBI Taxonomy" id="909936"/>
    <lineage>
        <taxon>Bacteria</taxon>
        <taxon>Bacillati</taxon>
        <taxon>Actinomycetota</taxon>
        <taxon>Actinomycetes</taxon>
        <taxon>Micrococcales</taxon>
        <taxon>Brevibacteriaceae</taxon>
        <taxon>Brevibacterium</taxon>
    </lineage>
</organism>
<feature type="transmembrane region" description="Helical" evidence="1">
    <location>
        <begin position="203"/>
        <end position="221"/>
    </location>
</feature>
<comment type="caution">
    <text evidence="2">The sequence shown here is derived from an EMBL/GenBank/DDBJ whole genome shotgun (WGS) entry which is preliminary data.</text>
</comment>
<evidence type="ECO:0000256" key="1">
    <source>
        <dbReference type="SAM" id="Phobius"/>
    </source>
</evidence>
<name>A0ABP8ELL5_9MICO</name>
<keyword evidence="1" id="KW-0472">Membrane</keyword>
<dbReference type="InterPro" id="IPR011737">
    <property type="entry name" value="CHP02206_TP0381"/>
</dbReference>
<dbReference type="NCBIfam" id="TIGR02206">
    <property type="entry name" value="intg_mem_TP0381"/>
    <property type="match status" value="1"/>
</dbReference>
<dbReference type="EMBL" id="BAABAZ010000006">
    <property type="protein sequence ID" value="GAA4284868.1"/>
    <property type="molecule type" value="Genomic_DNA"/>
</dbReference>
<feature type="transmembrane region" description="Helical" evidence="1">
    <location>
        <begin position="161"/>
        <end position="183"/>
    </location>
</feature>
<dbReference type="RefSeq" id="WP_236862835.1">
    <property type="nucleotide sequence ID" value="NZ_BAABAZ010000006.1"/>
</dbReference>
<evidence type="ECO:0000313" key="3">
    <source>
        <dbReference type="Proteomes" id="UP001501586"/>
    </source>
</evidence>
<feature type="transmembrane region" description="Helical" evidence="1">
    <location>
        <begin position="12"/>
        <end position="31"/>
    </location>
</feature>
<keyword evidence="3" id="KW-1185">Reference proteome</keyword>
<protein>
    <submittedName>
        <fullName evidence="2">TIGR02206 family membrane protein</fullName>
    </submittedName>
</protein>
<accession>A0ABP8ELL5</accession>